<evidence type="ECO:0000313" key="3">
    <source>
        <dbReference type="Proteomes" id="UP000017747"/>
    </source>
</evidence>
<keyword evidence="1" id="KW-1133">Transmembrane helix</keyword>
<gene>
    <name evidence="2" type="ORF">T472_0200980</name>
</gene>
<keyword evidence="1" id="KW-0472">Membrane</keyword>
<dbReference type="STRING" id="994573.T472_0200980"/>
<reference evidence="2 3" key="1">
    <citation type="journal article" date="2014" name="Genome Announc.">
        <title>Genome Sequence of Youngiibacter fragilis, the Type Strain of the Genus Youngiibacter.</title>
        <authorList>
            <person name="Wawrik C.B."/>
            <person name="Callaghan A.V."/>
            <person name="Stamps B.W."/>
            <person name="Wawrik B."/>
        </authorList>
    </citation>
    <scope>NUCLEOTIDE SEQUENCE [LARGE SCALE GENOMIC DNA]</scope>
    <source>
        <strain evidence="2 3">232.1</strain>
    </source>
</reference>
<proteinExistence type="predicted"/>
<organism evidence="2 3">
    <name type="scientific">Youngiibacter fragilis 232.1</name>
    <dbReference type="NCBI Taxonomy" id="994573"/>
    <lineage>
        <taxon>Bacteria</taxon>
        <taxon>Bacillati</taxon>
        <taxon>Bacillota</taxon>
        <taxon>Clostridia</taxon>
        <taxon>Eubacteriales</taxon>
        <taxon>Clostridiaceae</taxon>
        <taxon>Youngiibacter</taxon>
    </lineage>
</organism>
<sequence length="128" mass="14385">MRNNDKLRDAGYGHKVRDGYISVLAATAVLFVFIAIQAIITESMGQRLRLTRYREQLAFDYRVEAYYLMVKEGNLEVPEGEAYGSLVSYSLDNEPQGDTFISISKSGGTITITGYLDGARRISYEIIK</sequence>
<dbReference type="RefSeq" id="WP_023387251.1">
    <property type="nucleotide sequence ID" value="NZ_AXUN02000014.1"/>
</dbReference>
<comment type="caution">
    <text evidence="2">The sequence shown here is derived from an EMBL/GenBank/DDBJ whole genome shotgun (WGS) entry which is preliminary data.</text>
</comment>
<name>V7IAU8_9CLOT</name>
<dbReference type="EMBL" id="AXUN02000014">
    <property type="protein sequence ID" value="ETA82431.1"/>
    <property type="molecule type" value="Genomic_DNA"/>
</dbReference>
<evidence type="ECO:0000256" key="1">
    <source>
        <dbReference type="SAM" id="Phobius"/>
    </source>
</evidence>
<dbReference type="eggNOG" id="ENOG502ZPTH">
    <property type="taxonomic scope" value="Bacteria"/>
</dbReference>
<keyword evidence="1" id="KW-0812">Transmembrane</keyword>
<accession>V7IAU8</accession>
<dbReference type="AlphaFoldDB" id="V7IAU8"/>
<protein>
    <submittedName>
        <fullName evidence="2">Uncharacterized protein</fullName>
    </submittedName>
</protein>
<feature type="transmembrane region" description="Helical" evidence="1">
    <location>
        <begin position="20"/>
        <end position="40"/>
    </location>
</feature>
<dbReference type="Proteomes" id="UP000017747">
    <property type="component" value="Unassembled WGS sequence"/>
</dbReference>
<keyword evidence="3" id="KW-1185">Reference proteome</keyword>
<evidence type="ECO:0000313" key="2">
    <source>
        <dbReference type="EMBL" id="ETA82431.1"/>
    </source>
</evidence>